<dbReference type="Pfam" id="PF00534">
    <property type="entry name" value="Glycos_transf_1"/>
    <property type="match status" value="1"/>
</dbReference>
<feature type="domain" description="Glycosyltransferase subfamily 4-like N-terminal" evidence="3">
    <location>
        <begin position="30"/>
        <end position="196"/>
    </location>
</feature>
<dbReference type="Pfam" id="PF13439">
    <property type="entry name" value="Glyco_transf_4"/>
    <property type="match status" value="1"/>
</dbReference>
<keyword evidence="1 4" id="KW-0808">Transferase</keyword>
<dbReference type="EC" id="2.4.1.57" evidence="4"/>
<organism evidence="4 5">
    <name type="scientific">Anaerostipes hadrus</name>
    <dbReference type="NCBI Taxonomy" id="649756"/>
    <lineage>
        <taxon>Bacteria</taxon>
        <taxon>Bacillati</taxon>
        <taxon>Bacillota</taxon>
        <taxon>Clostridia</taxon>
        <taxon>Lachnospirales</taxon>
        <taxon>Lachnospiraceae</taxon>
        <taxon>Anaerostipes</taxon>
    </lineage>
</organism>
<dbReference type="PANTHER" id="PTHR46401:SF2">
    <property type="entry name" value="GLYCOSYLTRANSFERASE WBBK-RELATED"/>
    <property type="match status" value="1"/>
</dbReference>
<accession>A0A173T779</accession>
<evidence type="ECO:0000256" key="1">
    <source>
        <dbReference type="ARBA" id="ARBA00022679"/>
    </source>
</evidence>
<dbReference type="AlphaFoldDB" id="A0A173T779"/>
<protein>
    <submittedName>
        <fullName evidence="4">GDP-mannose-dependent alpha-(1-6)-phosphatidylinositol monomannoside mannosyltransferase</fullName>
        <ecNumber evidence="4">2.4.1.57</ecNumber>
    </submittedName>
</protein>
<evidence type="ECO:0000313" key="5">
    <source>
        <dbReference type="Proteomes" id="UP000095598"/>
    </source>
</evidence>
<reference evidence="4 5" key="1">
    <citation type="submission" date="2015-09" db="EMBL/GenBank/DDBJ databases">
        <authorList>
            <consortium name="Pathogen Informatics"/>
        </authorList>
    </citation>
    <scope>NUCLEOTIDE SEQUENCE [LARGE SCALE GENOMIC DNA]</scope>
    <source>
        <strain evidence="4 5">2789STDY5608868</strain>
    </source>
</reference>
<dbReference type="SUPFAM" id="SSF53756">
    <property type="entry name" value="UDP-Glycosyltransferase/glycogen phosphorylase"/>
    <property type="match status" value="1"/>
</dbReference>
<evidence type="ECO:0000259" key="3">
    <source>
        <dbReference type="Pfam" id="PF13439"/>
    </source>
</evidence>
<dbReference type="RefSeq" id="WP_022091513.1">
    <property type="nucleotide sequence ID" value="NZ_CYXT01000013.1"/>
</dbReference>
<dbReference type="Gene3D" id="3.40.50.2000">
    <property type="entry name" value="Glycogen Phosphorylase B"/>
    <property type="match status" value="2"/>
</dbReference>
<feature type="domain" description="Glycosyl transferase family 1" evidence="2">
    <location>
        <begin position="208"/>
        <end position="363"/>
    </location>
</feature>
<name>A0A173T779_ANAHA</name>
<dbReference type="GO" id="GO:0016757">
    <property type="term" value="F:glycosyltransferase activity"/>
    <property type="evidence" value="ECO:0007669"/>
    <property type="project" value="UniProtKB-KW"/>
</dbReference>
<dbReference type="EMBL" id="CYXT01000013">
    <property type="protein sequence ID" value="CUM98623.1"/>
    <property type="molecule type" value="Genomic_DNA"/>
</dbReference>
<keyword evidence="4" id="KW-0328">Glycosyltransferase</keyword>
<gene>
    <name evidence="4" type="primary">pimB_1</name>
    <name evidence="4" type="ORF">ERS852425_01872</name>
</gene>
<sequence length="403" mass="45607">MKGTIKLKKRGNKNLRIAMIGHKVVPSRRGGIERVLTIMCPLMIKKGHQVTCFNRSGDKVENEYVKTVKRKKYRGVQLKKVITINKRGLAAMTSSFSAAICAAFGKYDVVHFHAEGPSAFLWIPKLFGKRCIVTIHGIDWARDKWKHGFGSRYIKFGEYIAAKYADEVIVLSEKVQKYFKKFYDRDTVLIPNGVMTHENRKANLITQKFGLHKDEYICALSRLTEEKGIHFLIEAYKELKTDKKLVIAGATSDTDGYVKMLKEMAGDDPNIIFTGFVSGKLLEEIYSNAYVYVLPSKLEGMPLSLLEAMSYGNCVIGSDIAEIADVVEDKAILFKKANVEDLKEKLQMVCDDVELVEKYKNEASGYICGKYNWEDVVNRTVEVYRGKKSCKEKLVENSSVASI</sequence>
<evidence type="ECO:0000259" key="2">
    <source>
        <dbReference type="Pfam" id="PF00534"/>
    </source>
</evidence>
<dbReference type="Proteomes" id="UP000095598">
    <property type="component" value="Unassembled WGS sequence"/>
</dbReference>
<dbReference type="InterPro" id="IPR028098">
    <property type="entry name" value="Glyco_trans_4-like_N"/>
</dbReference>
<dbReference type="PANTHER" id="PTHR46401">
    <property type="entry name" value="GLYCOSYLTRANSFERASE WBBK-RELATED"/>
    <property type="match status" value="1"/>
</dbReference>
<dbReference type="CDD" id="cd03801">
    <property type="entry name" value="GT4_PimA-like"/>
    <property type="match status" value="1"/>
</dbReference>
<evidence type="ECO:0000313" key="4">
    <source>
        <dbReference type="EMBL" id="CUM98623.1"/>
    </source>
</evidence>
<dbReference type="GO" id="GO:0009103">
    <property type="term" value="P:lipopolysaccharide biosynthetic process"/>
    <property type="evidence" value="ECO:0007669"/>
    <property type="project" value="TreeGrafter"/>
</dbReference>
<proteinExistence type="predicted"/>
<dbReference type="InterPro" id="IPR001296">
    <property type="entry name" value="Glyco_trans_1"/>
</dbReference>